<accession>F8X512</accession>
<evidence type="ECO:0000256" key="1">
    <source>
        <dbReference type="SAM" id="MobiDB-lite"/>
    </source>
</evidence>
<feature type="compositionally biased region" description="Basic and acidic residues" evidence="1">
    <location>
        <begin position="75"/>
        <end position="97"/>
    </location>
</feature>
<protein>
    <recommendedName>
        <fullName evidence="4">Phage minor structural protein GP20</fullName>
    </recommendedName>
</protein>
<feature type="region of interest" description="Disordered" evidence="1">
    <location>
        <begin position="75"/>
        <end position="98"/>
    </location>
</feature>
<keyword evidence="3" id="KW-1185">Reference proteome</keyword>
<dbReference type="Proteomes" id="UP000006420">
    <property type="component" value="Unassembled WGS sequence"/>
</dbReference>
<sequence>MKEKLLVALKTKYKTFGFGDKAFDGVADYLSKTVTEESAIETAISGVEGLLKAFQGDIDTVRNEKSGLQKQLDELKAKGTENKDDPTKQDPPKDVPEWQKAIEGLTATVQTLASTVGAQQAEKTHATLSQKLTSILSEKKVPEWYSSDILDGRTFKDEAEVDAWAEKIGTKWGERNQELANNGFKETVPPSSGSENVKESELIAGMINTGTKQIVEQQKQN</sequence>
<dbReference type="GeneID" id="78083916"/>
<dbReference type="STRING" id="742767.HMPREF9456_03321"/>
<organism evidence="2 3">
    <name type="scientific">Dysgonomonas mossii DSM 22836</name>
    <dbReference type="NCBI Taxonomy" id="742767"/>
    <lineage>
        <taxon>Bacteria</taxon>
        <taxon>Pseudomonadati</taxon>
        <taxon>Bacteroidota</taxon>
        <taxon>Bacteroidia</taxon>
        <taxon>Bacteroidales</taxon>
        <taxon>Dysgonomonadaceae</taxon>
        <taxon>Dysgonomonas</taxon>
    </lineage>
</organism>
<dbReference type="RefSeq" id="WP_006844688.1">
    <property type="nucleotide sequence ID" value="NZ_AQWJ01000012.1"/>
</dbReference>
<dbReference type="EMBL" id="ADLW01000021">
    <property type="protein sequence ID" value="EGK04710.1"/>
    <property type="molecule type" value="Genomic_DNA"/>
</dbReference>
<dbReference type="eggNOG" id="ENOG50308IB">
    <property type="taxonomic scope" value="Bacteria"/>
</dbReference>
<evidence type="ECO:0000313" key="3">
    <source>
        <dbReference type="Proteomes" id="UP000006420"/>
    </source>
</evidence>
<dbReference type="HOGENOM" id="CLU_106167_0_0_10"/>
<evidence type="ECO:0000313" key="2">
    <source>
        <dbReference type="EMBL" id="EGK04710.1"/>
    </source>
</evidence>
<comment type="caution">
    <text evidence="2">The sequence shown here is derived from an EMBL/GenBank/DDBJ whole genome shotgun (WGS) entry which is preliminary data.</text>
</comment>
<reference evidence="2 3" key="1">
    <citation type="submission" date="2011-04" db="EMBL/GenBank/DDBJ databases">
        <title>The Genome Sequence of Dysgonomonas mossii DSM 22836.</title>
        <authorList>
            <consortium name="The Broad Institute Genome Sequencing Platform"/>
            <person name="Earl A."/>
            <person name="Ward D."/>
            <person name="Feldgarden M."/>
            <person name="Gevers D."/>
            <person name="Pudlo N."/>
            <person name="Martens E."/>
            <person name="Allen-Vercoe E."/>
            <person name="Young S.K."/>
            <person name="Zeng Q."/>
            <person name="Gargeya S."/>
            <person name="Fitzgerald M."/>
            <person name="Haas B."/>
            <person name="Abouelleil A."/>
            <person name="Alvarado L."/>
            <person name="Arachchi H.M."/>
            <person name="Berlin A."/>
            <person name="Brown A."/>
            <person name="Chapman S.B."/>
            <person name="Chen Z."/>
            <person name="Dunbar C."/>
            <person name="Freedman E."/>
            <person name="Gearin G."/>
            <person name="Gellesch M."/>
            <person name="Goldberg J."/>
            <person name="Griggs A."/>
            <person name="Gujja S."/>
            <person name="Heiman D."/>
            <person name="Howarth C."/>
            <person name="Larson L."/>
            <person name="Lui A."/>
            <person name="MacDonald P.J.P."/>
            <person name="Mehta T."/>
            <person name="Montmayeur A."/>
            <person name="Murphy C."/>
            <person name="Neiman D."/>
            <person name="Pearson M."/>
            <person name="Priest M."/>
            <person name="Roberts A."/>
            <person name="Saif S."/>
            <person name="Shea T."/>
            <person name="Shenoy N."/>
            <person name="Sisk P."/>
            <person name="Stolte C."/>
            <person name="Sykes S."/>
            <person name="Yandava C."/>
            <person name="Wortman J."/>
            <person name="Nusbaum C."/>
            <person name="Birren B."/>
        </authorList>
    </citation>
    <scope>NUCLEOTIDE SEQUENCE [LARGE SCALE GENOMIC DNA]</scope>
    <source>
        <strain evidence="2 3">DSM 22836</strain>
    </source>
</reference>
<gene>
    <name evidence="2" type="ORF">HMPREF9456_03321</name>
</gene>
<proteinExistence type="predicted"/>
<dbReference type="OrthoDB" id="665785at2"/>
<name>F8X512_9BACT</name>
<dbReference type="AlphaFoldDB" id="F8X512"/>
<evidence type="ECO:0008006" key="4">
    <source>
        <dbReference type="Google" id="ProtNLM"/>
    </source>
</evidence>